<dbReference type="SMART" id="SM00387">
    <property type="entry name" value="HATPase_c"/>
    <property type="match status" value="1"/>
</dbReference>
<dbReference type="InterPro" id="IPR010194">
    <property type="entry name" value="Anti-sigma_F"/>
</dbReference>
<keyword evidence="4" id="KW-0418">Kinase</keyword>
<keyword evidence="2 8" id="KW-0808">Transferase</keyword>
<dbReference type="Gene3D" id="3.30.565.10">
    <property type="entry name" value="Histidine kinase-like ATPase, C-terminal domain"/>
    <property type="match status" value="1"/>
</dbReference>
<dbReference type="EC" id="2.7.11.1" evidence="8"/>
<evidence type="ECO:0000256" key="3">
    <source>
        <dbReference type="ARBA" id="ARBA00022741"/>
    </source>
</evidence>
<dbReference type="InterPro" id="IPR003594">
    <property type="entry name" value="HATPase_dom"/>
</dbReference>
<evidence type="ECO:0000313" key="9">
    <source>
        <dbReference type="Proteomes" id="UP000824200"/>
    </source>
</evidence>
<dbReference type="GO" id="GO:0016989">
    <property type="term" value="F:sigma factor antagonist activity"/>
    <property type="evidence" value="ECO:0007669"/>
    <property type="project" value="InterPro"/>
</dbReference>
<dbReference type="AlphaFoldDB" id="A0A9D1E493"/>
<keyword evidence="3" id="KW-0547">Nucleotide-binding</keyword>
<dbReference type="NCBIfam" id="TIGR01925">
    <property type="entry name" value="spIIAB"/>
    <property type="match status" value="1"/>
</dbReference>
<proteinExistence type="predicted"/>
<dbReference type="EMBL" id="DVHL01000029">
    <property type="protein sequence ID" value="HIR65956.1"/>
    <property type="molecule type" value="Genomic_DNA"/>
</dbReference>
<reference evidence="8" key="1">
    <citation type="submission" date="2020-10" db="EMBL/GenBank/DDBJ databases">
        <authorList>
            <person name="Gilroy R."/>
        </authorList>
    </citation>
    <scope>NUCLEOTIDE SEQUENCE</scope>
    <source>
        <strain evidence="8">CHK121-14286</strain>
    </source>
</reference>
<evidence type="ECO:0000256" key="1">
    <source>
        <dbReference type="ARBA" id="ARBA00022527"/>
    </source>
</evidence>
<protein>
    <submittedName>
        <fullName evidence="8">Anti-sigma F factor</fullName>
        <ecNumber evidence="8">2.7.11.1</ecNumber>
    </submittedName>
</protein>
<comment type="caution">
    <text evidence="8">The sequence shown here is derived from an EMBL/GenBank/DDBJ whole genome shotgun (WGS) entry which is preliminary data.</text>
</comment>
<dbReference type="InterPro" id="IPR050267">
    <property type="entry name" value="Anti-sigma-factor_SerPK"/>
</dbReference>
<organism evidence="8 9">
    <name type="scientific">Candidatus Fimimonas gallinarum</name>
    <dbReference type="NCBI Taxonomy" id="2840821"/>
    <lineage>
        <taxon>Bacteria</taxon>
        <taxon>Pseudomonadati</taxon>
        <taxon>Myxococcota</taxon>
        <taxon>Myxococcia</taxon>
        <taxon>Myxococcales</taxon>
        <taxon>Cystobacterineae</taxon>
        <taxon>Myxococcaceae</taxon>
        <taxon>Myxococcaceae incertae sedis</taxon>
        <taxon>Candidatus Fimimonas</taxon>
    </lineage>
</organism>
<keyword evidence="6" id="KW-0749">Sporulation</keyword>
<dbReference type="GO" id="GO:0042174">
    <property type="term" value="P:negative regulation of sporulation resulting in formation of a cellular spore"/>
    <property type="evidence" value="ECO:0007669"/>
    <property type="project" value="InterPro"/>
</dbReference>
<keyword evidence="5" id="KW-0067">ATP-binding</keyword>
<dbReference type="GO" id="GO:0004674">
    <property type="term" value="F:protein serine/threonine kinase activity"/>
    <property type="evidence" value="ECO:0007669"/>
    <property type="project" value="UniProtKB-KW"/>
</dbReference>
<evidence type="ECO:0000256" key="2">
    <source>
        <dbReference type="ARBA" id="ARBA00022679"/>
    </source>
</evidence>
<sequence length="140" mass="15298">MSNLNSMELKIEAKSQNEKFARSVVGAFFAQLNPTLEQLEDVKTAVSEAVTNCIVHAYGGKQQGEIRIRCNLTADTLFVEVVDFGKGIEDVEMAMTPFFTTVDTGERSGMGFTVMQAFCDKVEVTSANGETCVKLTKKIA</sequence>
<evidence type="ECO:0000313" key="8">
    <source>
        <dbReference type="EMBL" id="HIR65956.1"/>
    </source>
</evidence>
<dbReference type="InterPro" id="IPR036890">
    <property type="entry name" value="HATPase_C_sf"/>
</dbReference>
<evidence type="ECO:0000256" key="6">
    <source>
        <dbReference type="ARBA" id="ARBA00022969"/>
    </source>
</evidence>
<dbReference type="GO" id="GO:0030435">
    <property type="term" value="P:sporulation resulting in formation of a cellular spore"/>
    <property type="evidence" value="ECO:0007669"/>
    <property type="project" value="UniProtKB-KW"/>
</dbReference>
<evidence type="ECO:0000256" key="4">
    <source>
        <dbReference type="ARBA" id="ARBA00022777"/>
    </source>
</evidence>
<reference evidence="8" key="2">
    <citation type="journal article" date="2021" name="PeerJ">
        <title>Extensive microbial diversity within the chicken gut microbiome revealed by metagenomics and culture.</title>
        <authorList>
            <person name="Gilroy R."/>
            <person name="Ravi A."/>
            <person name="Getino M."/>
            <person name="Pursley I."/>
            <person name="Horton D.L."/>
            <person name="Alikhan N.F."/>
            <person name="Baker D."/>
            <person name="Gharbi K."/>
            <person name="Hall N."/>
            <person name="Watson M."/>
            <person name="Adriaenssens E.M."/>
            <person name="Foster-Nyarko E."/>
            <person name="Jarju S."/>
            <person name="Secka A."/>
            <person name="Antonio M."/>
            <person name="Oren A."/>
            <person name="Chaudhuri R.R."/>
            <person name="La Ragione R."/>
            <person name="Hildebrand F."/>
            <person name="Pallen M.J."/>
        </authorList>
    </citation>
    <scope>NUCLEOTIDE SEQUENCE</scope>
    <source>
        <strain evidence="8">CHK121-14286</strain>
    </source>
</reference>
<accession>A0A9D1E493</accession>
<evidence type="ECO:0000256" key="5">
    <source>
        <dbReference type="ARBA" id="ARBA00022840"/>
    </source>
</evidence>
<dbReference type="PANTHER" id="PTHR35526">
    <property type="entry name" value="ANTI-SIGMA-F FACTOR RSBW-RELATED"/>
    <property type="match status" value="1"/>
</dbReference>
<evidence type="ECO:0000259" key="7">
    <source>
        <dbReference type="SMART" id="SM00387"/>
    </source>
</evidence>
<dbReference type="Proteomes" id="UP000824200">
    <property type="component" value="Unassembled WGS sequence"/>
</dbReference>
<dbReference type="Pfam" id="PF13581">
    <property type="entry name" value="HATPase_c_2"/>
    <property type="match status" value="1"/>
</dbReference>
<dbReference type="SUPFAM" id="SSF55874">
    <property type="entry name" value="ATPase domain of HSP90 chaperone/DNA topoisomerase II/histidine kinase"/>
    <property type="match status" value="1"/>
</dbReference>
<gene>
    <name evidence="8" type="ORF">IAC95_03650</name>
</gene>
<name>A0A9D1E493_9BACT</name>
<keyword evidence="1" id="KW-0723">Serine/threonine-protein kinase</keyword>
<dbReference type="GO" id="GO:0005524">
    <property type="term" value="F:ATP binding"/>
    <property type="evidence" value="ECO:0007669"/>
    <property type="project" value="UniProtKB-KW"/>
</dbReference>
<feature type="domain" description="Histidine kinase/HSP90-like ATPase" evidence="7">
    <location>
        <begin position="37"/>
        <end position="140"/>
    </location>
</feature>
<dbReference type="PANTHER" id="PTHR35526:SF3">
    <property type="entry name" value="ANTI-SIGMA-F FACTOR RSBW"/>
    <property type="match status" value="1"/>
</dbReference>